<dbReference type="Pfam" id="PF01595">
    <property type="entry name" value="CNNM"/>
    <property type="match status" value="1"/>
</dbReference>
<keyword evidence="8 11" id="KW-0472">Membrane</keyword>
<evidence type="ECO:0000256" key="11">
    <source>
        <dbReference type="SAM" id="Phobius"/>
    </source>
</evidence>
<feature type="domain" description="CBS" evidence="12">
    <location>
        <begin position="277"/>
        <end position="334"/>
    </location>
</feature>
<evidence type="ECO:0000256" key="10">
    <source>
        <dbReference type="SAM" id="MobiDB-lite"/>
    </source>
</evidence>
<feature type="transmembrane region" description="Helical" evidence="11">
    <location>
        <begin position="66"/>
        <end position="89"/>
    </location>
</feature>
<reference evidence="14" key="1">
    <citation type="journal article" date="2019" name="Int. J. Syst. Evol. Microbiol.">
        <title>The Global Catalogue of Microorganisms (GCM) 10K type strain sequencing project: providing services to taxonomists for standard genome sequencing and annotation.</title>
        <authorList>
            <consortium name="The Broad Institute Genomics Platform"/>
            <consortium name="The Broad Institute Genome Sequencing Center for Infectious Disease"/>
            <person name="Wu L."/>
            <person name="Ma J."/>
        </authorList>
    </citation>
    <scope>NUCLEOTIDE SEQUENCE [LARGE SCALE GENOMIC DNA]</scope>
    <source>
        <strain evidence="14">JCM 11650</strain>
    </source>
</reference>
<feature type="domain" description="CBS" evidence="12">
    <location>
        <begin position="209"/>
        <end position="268"/>
    </location>
</feature>
<dbReference type="RefSeq" id="WP_343905188.1">
    <property type="nucleotide sequence ID" value="NZ_BAAAIS010000003.1"/>
</dbReference>
<organism evidence="13 14">
    <name type="scientific">Brachybacterium rhamnosum</name>
    <dbReference type="NCBI Taxonomy" id="173361"/>
    <lineage>
        <taxon>Bacteria</taxon>
        <taxon>Bacillati</taxon>
        <taxon>Actinomycetota</taxon>
        <taxon>Actinomycetes</taxon>
        <taxon>Micrococcales</taxon>
        <taxon>Dermabacteraceae</taxon>
        <taxon>Brachybacterium</taxon>
    </lineage>
</organism>
<keyword evidence="5" id="KW-0677">Repeat</keyword>
<evidence type="ECO:0000256" key="7">
    <source>
        <dbReference type="ARBA" id="ARBA00023122"/>
    </source>
</evidence>
<dbReference type="CDD" id="cd04590">
    <property type="entry name" value="CBS_pair_CorC_HlyC_assoc"/>
    <property type="match status" value="1"/>
</dbReference>
<dbReference type="SUPFAM" id="SSF54631">
    <property type="entry name" value="CBS-domain pair"/>
    <property type="match status" value="1"/>
</dbReference>
<comment type="caution">
    <text evidence="13">The sequence shown here is derived from an EMBL/GenBank/DDBJ whole genome shotgun (WGS) entry which is preliminary data.</text>
</comment>
<evidence type="ECO:0000313" key="14">
    <source>
        <dbReference type="Proteomes" id="UP001597280"/>
    </source>
</evidence>
<evidence type="ECO:0000256" key="5">
    <source>
        <dbReference type="ARBA" id="ARBA00022737"/>
    </source>
</evidence>
<dbReference type="InterPro" id="IPR046342">
    <property type="entry name" value="CBS_dom_sf"/>
</dbReference>
<keyword evidence="3" id="KW-1003">Cell membrane</keyword>
<dbReference type="SMART" id="SM00116">
    <property type="entry name" value="CBS"/>
    <property type="match status" value="2"/>
</dbReference>
<dbReference type="Proteomes" id="UP001597280">
    <property type="component" value="Unassembled WGS sequence"/>
</dbReference>
<dbReference type="InterPro" id="IPR000644">
    <property type="entry name" value="CBS_dom"/>
</dbReference>
<evidence type="ECO:0000256" key="6">
    <source>
        <dbReference type="ARBA" id="ARBA00022989"/>
    </source>
</evidence>
<comment type="similarity">
    <text evidence="2">Belongs to the UPF0053 family.</text>
</comment>
<dbReference type="Pfam" id="PF03471">
    <property type="entry name" value="CorC_HlyC"/>
    <property type="match status" value="1"/>
</dbReference>
<name>A0ABW4Q0B9_9MICO</name>
<keyword evidence="7 9" id="KW-0129">CBS domain</keyword>
<dbReference type="Pfam" id="PF00571">
    <property type="entry name" value="CBS"/>
    <property type="match status" value="2"/>
</dbReference>
<evidence type="ECO:0000256" key="2">
    <source>
        <dbReference type="ARBA" id="ARBA00006337"/>
    </source>
</evidence>
<feature type="region of interest" description="Disordered" evidence="10">
    <location>
        <begin position="417"/>
        <end position="440"/>
    </location>
</feature>
<dbReference type="SUPFAM" id="SSF56176">
    <property type="entry name" value="FAD-binding/transporter-associated domain-like"/>
    <property type="match status" value="1"/>
</dbReference>
<feature type="compositionally biased region" description="Basic and acidic residues" evidence="10">
    <location>
        <begin position="424"/>
        <end position="433"/>
    </location>
</feature>
<keyword evidence="14" id="KW-1185">Reference proteome</keyword>
<dbReference type="InterPro" id="IPR002550">
    <property type="entry name" value="CNNM"/>
</dbReference>
<protein>
    <submittedName>
        <fullName evidence="13">Hemolysin family protein</fullName>
    </submittedName>
</protein>
<proteinExistence type="inferred from homology"/>
<dbReference type="Gene3D" id="3.10.580.10">
    <property type="entry name" value="CBS-domain"/>
    <property type="match status" value="1"/>
</dbReference>
<keyword evidence="4 11" id="KW-0812">Transmembrane</keyword>
<dbReference type="Gene3D" id="3.30.465.10">
    <property type="match status" value="1"/>
</dbReference>
<evidence type="ECO:0000256" key="1">
    <source>
        <dbReference type="ARBA" id="ARBA00004651"/>
    </source>
</evidence>
<comment type="subcellular location">
    <subcellularLocation>
        <location evidence="1">Cell membrane</location>
        <topology evidence="1">Multi-pass membrane protein</topology>
    </subcellularLocation>
</comment>
<accession>A0ABW4Q0B9</accession>
<evidence type="ECO:0000256" key="3">
    <source>
        <dbReference type="ARBA" id="ARBA00022475"/>
    </source>
</evidence>
<dbReference type="PROSITE" id="PS51371">
    <property type="entry name" value="CBS"/>
    <property type="match status" value="2"/>
</dbReference>
<feature type="transmembrane region" description="Helical" evidence="11">
    <location>
        <begin position="95"/>
        <end position="118"/>
    </location>
</feature>
<evidence type="ECO:0000256" key="8">
    <source>
        <dbReference type="ARBA" id="ARBA00023136"/>
    </source>
</evidence>
<dbReference type="EMBL" id="JBHUFL010000003">
    <property type="protein sequence ID" value="MFD1835937.1"/>
    <property type="molecule type" value="Genomic_DNA"/>
</dbReference>
<dbReference type="InterPro" id="IPR044751">
    <property type="entry name" value="Ion_transp-like_CBS"/>
</dbReference>
<dbReference type="PANTHER" id="PTHR22777:SF32">
    <property type="entry name" value="UPF0053 INNER MEMBRANE PROTEIN YFJD"/>
    <property type="match status" value="1"/>
</dbReference>
<evidence type="ECO:0000256" key="4">
    <source>
        <dbReference type="ARBA" id="ARBA00022692"/>
    </source>
</evidence>
<dbReference type="SMART" id="SM01091">
    <property type="entry name" value="CorC_HlyC"/>
    <property type="match status" value="1"/>
</dbReference>
<evidence type="ECO:0000256" key="9">
    <source>
        <dbReference type="PROSITE-ProRule" id="PRU00703"/>
    </source>
</evidence>
<feature type="transmembrane region" description="Helical" evidence="11">
    <location>
        <begin position="6"/>
        <end position="28"/>
    </location>
</feature>
<dbReference type="InterPro" id="IPR036318">
    <property type="entry name" value="FAD-bd_PCMH-like_sf"/>
</dbReference>
<gene>
    <name evidence="13" type="ORF">ACFSDA_12755</name>
</gene>
<evidence type="ECO:0000259" key="12">
    <source>
        <dbReference type="PROSITE" id="PS51371"/>
    </source>
</evidence>
<dbReference type="PANTHER" id="PTHR22777">
    <property type="entry name" value="HEMOLYSIN-RELATED"/>
    <property type="match status" value="1"/>
</dbReference>
<dbReference type="InterPro" id="IPR005170">
    <property type="entry name" value="Transptr-assoc_dom"/>
</dbReference>
<keyword evidence="6 11" id="KW-1133">Transmembrane helix</keyword>
<evidence type="ECO:0000313" key="13">
    <source>
        <dbReference type="EMBL" id="MFD1835937.1"/>
    </source>
</evidence>
<sequence length="440" mass="46619">MTADLLTPLALAALAVLGAVVAAVLAAADSAHRSVTRQDVTGVLEEEPDEAAAQVRRQYEDAGRTLASVGIGTVLGETLATGAATAALVLVLEGWVLPLIIGVLGSALVLFCAASVAGRTVGRRRSARVIVSTRHATAAARVLLWPVAGALLRIGATVTPGVAEDPYEAAAAARRGVDRALENEHLRSDERSMIHGVFELGGTMVRELMVPRTDMVTVPADGTAEAAMRLFVRSGFSRVPVVGDDVDDLRGMLYVKDVMRTIHAPRDPRPGRPVSEIMRPARFVPEFVPADEVLRQMQASRVHISIVVDEYGGVSGIVTIEDIVEEIVGEIADEHDRVEPEIEEVEPGTFRVPARAGVGEVGEIFGLDIDDEDVDSVGGLLGKVLGQVPIVGSSGEAHGLRLEAEATSGRRKRLSTLLVSRAPRPGDDHHPSPPEDPDDR</sequence>
<dbReference type="InterPro" id="IPR016169">
    <property type="entry name" value="FAD-bd_PCMH_sub2"/>
</dbReference>